<dbReference type="SMART" id="SM00320">
    <property type="entry name" value="WD40"/>
    <property type="match status" value="7"/>
</dbReference>
<dbReference type="Proteomes" id="UP001302812">
    <property type="component" value="Unassembled WGS sequence"/>
</dbReference>
<protein>
    <submittedName>
        <fullName evidence="4">WD40 repeat-like protein</fullName>
    </submittedName>
</protein>
<dbReference type="PROSITE" id="PS50294">
    <property type="entry name" value="WD_REPEATS_REGION"/>
    <property type="match status" value="1"/>
</dbReference>
<dbReference type="GO" id="GO:0005634">
    <property type="term" value="C:nucleus"/>
    <property type="evidence" value="ECO:0007669"/>
    <property type="project" value="TreeGrafter"/>
</dbReference>
<proteinExistence type="predicted"/>
<sequence>MSKQYLTAHTVDQAHPADIFSLAPTPTSLLSASGSSSLLVHSTTDASFPLQQTIAAAHKLGCHHVCTARGGVGSVAASVGFGGEIKIWSSDGKEFHLEWEITPATWASNNGNGNGNGAAGGADVWAIALSADEGYLACTTSDGRIHVWDLAAREKIQTYETGARGGGSFAMAVDLSVDGRLTASGHESGAVYVFNNDAGRTVYSLSGLAKPVRAVAFSPGCKRLAAAGNAGVIALYDMEHGEHVGNLTTPSTRPAWITSLDWNETGEYLLSGSLDGKVKVWDVARGVCVATHSETEGALWSVRWLPKTERALAPGMGKGEMFCAAGASRSITFYREATGS</sequence>
<dbReference type="RefSeq" id="XP_064673391.1">
    <property type="nucleotide sequence ID" value="XM_064814504.1"/>
</dbReference>
<dbReference type="PROSITE" id="PS50082">
    <property type="entry name" value="WD_REPEATS_2"/>
    <property type="match status" value="2"/>
</dbReference>
<dbReference type="InterPro" id="IPR001680">
    <property type="entry name" value="WD40_rpt"/>
</dbReference>
<evidence type="ECO:0000256" key="3">
    <source>
        <dbReference type="PROSITE-ProRule" id="PRU00221"/>
    </source>
</evidence>
<dbReference type="AlphaFoldDB" id="A0AAN6YVQ5"/>
<organism evidence="4 5">
    <name type="scientific">Canariomyces notabilis</name>
    <dbReference type="NCBI Taxonomy" id="2074819"/>
    <lineage>
        <taxon>Eukaryota</taxon>
        <taxon>Fungi</taxon>
        <taxon>Dikarya</taxon>
        <taxon>Ascomycota</taxon>
        <taxon>Pezizomycotina</taxon>
        <taxon>Sordariomycetes</taxon>
        <taxon>Sordariomycetidae</taxon>
        <taxon>Sordariales</taxon>
        <taxon>Chaetomiaceae</taxon>
        <taxon>Canariomyces</taxon>
    </lineage>
</organism>
<dbReference type="SUPFAM" id="SSF50978">
    <property type="entry name" value="WD40 repeat-like"/>
    <property type="match status" value="1"/>
</dbReference>
<dbReference type="GeneID" id="89938629"/>
<dbReference type="InterPro" id="IPR051510">
    <property type="entry name" value="SKI8"/>
</dbReference>
<keyword evidence="5" id="KW-1185">Reference proteome</keyword>
<keyword evidence="1 3" id="KW-0853">WD repeat</keyword>
<feature type="repeat" description="WD" evidence="3">
    <location>
        <begin position="124"/>
        <end position="158"/>
    </location>
</feature>
<dbReference type="PROSITE" id="PS00678">
    <property type="entry name" value="WD_REPEATS_1"/>
    <property type="match status" value="1"/>
</dbReference>
<feature type="repeat" description="WD" evidence="3">
    <location>
        <begin position="257"/>
        <end position="291"/>
    </location>
</feature>
<dbReference type="Gene3D" id="2.130.10.10">
    <property type="entry name" value="YVTN repeat-like/Quinoprotein amine dehydrogenase"/>
    <property type="match status" value="1"/>
</dbReference>
<dbReference type="InterPro" id="IPR019775">
    <property type="entry name" value="WD40_repeat_CS"/>
</dbReference>
<reference evidence="4" key="1">
    <citation type="journal article" date="2023" name="Mol. Phylogenet. Evol.">
        <title>Genome-scale phylogeny and comparative genomics of the fungal order Sordariales.</title>
        <authorList>
            <person name="Hensen N."/>
            <person name="Bonometti L."/>
            <person name="Westerberg I."/>
            <person name="Brannstrom I.O."/>
            <person name="Guillou S."/>
            <person name="Cros-Aarteil S."/>
            <person name="Calhoun S."/>
            <person name="Haridas S."/>
            <person name="Kuo A."/>
            <person name="Mondo S."/>
            <person name="Pangilinan J."/>
            <person name="Riley R."/>
            <person name="LaButti K."/>
            <person name="Andreopoulos B."/>
            <person name="Lipzen A."/>
            <person name="Chen C."/>
            <person name="Yan M."/>
            <person name="Daum C."/>
            <person name="Ng V."/>
            <person name="Clum A."/>
            <person name="Steindorff A."/>
            <person name="Ohm R.A."/>
            <person name="Martin F."/>
            <person name="Silar P."/>
            <person name="Natvig D.O."/>
            <person name="Lalanne C."/>
            <person name="Gautier V."/>
            <person name="Ament-Velasquez S.L."/>
            <person name="Kruys A."/>
            <person name="Hutchinson M.I."/>
            <person name="Powell A.J."/>
            <person name="Barry K."/>
            <person name="Miller A.N."/>
            <person name="Grigoriev I.V."/>
            <person name="Debuchy R."/>
            <person name="Gladieux P."/>
            <person name="Hiltunen Thoren M."/>
            <person name="Johannesson H."/>
        </authorList>
    </citation>
    <scope>NUCLEOTIDE SEQUENCE</scope>
    <source>
        <strain evidence="4">CBS 508.74</strain>
    </source>
</reference>
<evidence type="ECO:0000256" key="2">
    <source>
        <dbReference type="ARBA" id="ARBA00022737"/>
    </source>
</evidence>
<dbReference type="EMBL" id="MU853334">
    <property type="protein sequence ID" value="KAK4115821.1"/>
    <property type="molecule type" value="Genomic_DNA"/>
</dbReference>
<dbReference type="InterPro" id="IPR036322">
    <property type="entry name" value="WD40_repeat_dom_sf"/>
</dbReference>
<dbReference type="GO" id="GO:0032991">
    <property type="term" value="C:protein-containing complex"/>
    <property type="evidence" value="ECO:0007669"/>
    <property type="project" value="UniProtKB-ARBA"/>
</dbReference>
<reference evidence="4" key="2">
    <citation type="submission" date="2023-05" db="EMBL/GenBank/DDBJ databases">
        <authorList>
            <consortium name="Lawrence Berkeley National Laboratory"/>
            <person name="Steindorff A."/>
            <person name="Hensen N."/>
            <person name="Bonometti L."/>
            <person name="Westerberg I."/>
            <person name="Brannstrom I.O."/>
            <person name="Guillou S."/>
            <person name="Cros-Aarteil S."/>
            <person name="Calhoun S."/>
            <person name="Haridas S."/>
            <person name="Kuo A."/>
            <person name="Mondo S."/>
            <person name="Pangilinan J."/>
            <person name="Riley R."/>
            <person name="Labutti K."/>
            <person name="Andreopoulos B."/>
            <person name="Lipzen A."/>
            <person name="Chen C."/>
            <person name="Yanf M."/>
            <person name="Daum C."/>
            <person name="Ng V."/>
            <person name="Clum A."/>
            <person name="Ohm R."/>
            <person name="Martin F."/>
            <person name="Silar P."/>
            <person name="Natvig D."/>
            <person name="Lalanne C."/>
            <person name="Gautier V."/>
            <person name="Ament-Velasquez S.L."/>
            <person name="Kruys A."/>
            <person name="Hutchinson M.I."/>
            <person name="Powell A.J."/>
            <person name="Barry K."/>
            <person name="Miller A.N."/>
            <person name="Grigoriev I.V."/>
            <person name="Debuchy R."/>
            <person name="Gladieux P."/>
            <person name="Thoren M.H."/>
            <person name="Johannesson H."/>
        </authorList>
    </citation>
    <scope>NUCLEOTIDE SEQUENCE</scope>
    <source>
        <strain evidence="4">CBS 508.74</strain>
    </source>
</reference>
<gene>
    <name evidence="4" type="ORF">N656DRAFT_775800</name>
</gene>
<evidence type="ECO:0000313" key="4">
    <source>
        <dbReference type="EMBL" id="KAK4115821.1"/>
    </source>
</evidence>
<dbReference type="PANTHER" id="PTHR44090:SF1">
    <property type="entry name" value="SUPERKILLER COMPLEX PROTEIN 8"/>
    <property type="match status" value="1"/>
</dbReference>
<dbReference type="PANTHER" id="PTHR44090">
    <property type="entry name" value="WD REPEAT-CONTAINING PROTEIN 61"/>
    <property type="match status" value="1"/>
</dbReference>
<keyword evidence="2" id="KW-0677">Repeat</keyword>
<dbReference type="Pfam" id="PF00400">
    <property type="entry name" value="WD40"/>
    <property type="match status" value="3"/>
</dbReference>
<dbReference type="InterPro" id="IPR015943">
    <property type="entry name" value="WD40/YVTN_repeat-like_dom_sf"/>
</dbReference>
<evidence type="ECO:0000313" key="5">
    <source>
        <dbReference type="Proteomes" id="UP001302812"/>
    </source>
</evidence>
<evidence type="ECO:0000256" key="1">
    <source>
        <dbReference type="ARBA" id="ARBA00022574"/>
    </source>
</evidence>
<comment type="caution">
    <text evidence="4">The sequence shown here is derived from an EMBL/GenBank/DDBJ whole genome shotgun (WGS) entry which is preliminary data.</text>
</comment>
<accession>A0AAN6YVQ5</accession>
<name>A0AAN6YVQ5_9PEZI</name>